<dbReference type="EMBL" id="JAUUCC010000097">
    <property type="protein sequence ID" value="MEE2054144.1"/>
    <property type="molecule type" value="Genomic_DNA"/>
</dbReference>
<evidence type="ECO:0000256" key="2">
    <source>
        <dbReference type="ARBA" id="ARBA00022729"/>
    </source>
</evidence>
<evidence type="ECO:0000313" key="8">
    <source>
        <dbReference type="Proteomes" id="UP001348641"/>
    </source>
</evidence>
<dbReference type="PANTHER" id="PTHR13887:SF14">
    <property type="entry name" value="DISULFIDE BOND FORMATION PROTEIN D"/>
    <property type="match status" value="1"/>
</dbReference>
<name>A0ABU7KY01_9ACTN</name>
<sequence>MPERSGRPIAPALVLTGAACVALALVLLFVRAELLRTPSAGAGGEPAATVSEDMRQAGEELARRQAGDPRAMGAVDAPVVMVAYSDYLCPYCGEWVRRVQPELADTYVAQGLLRIEWREFPYLSDDSRLLALGAAAAAEQDAFWEYHALVYDAPREFTGDDTALRTRLEGAAQELDLDAERFARDLESAEAEETVEEDFAEGQAMGISGTPAFLVNGDPVLGAQPLESFTGAVDLALRDAGRRP</sequence>
<dbReference type="InterPro" id="IPR012336">
    <property type="entry name" value="Thioredoxin-like_fold"/>
</dbReference>
<evidence type="ECO:0000256" key="4">
    <source>
        <dbReference type="ARBA" id="ARBA00023157"/>
    </source>
</evidence>
<keyword evidence="2" id="KW-0732">Signal</keyword>
<feature type="domain" description="Thioredoxin-like fold" evidence="6">
    <location>
        <begin position="68"/>
        <end position="234"/>
    </location>
</feature>
<dbReference type="PROSITE" id="PS51257">
    <property type="entry name" value="PROKAR_LIPOPROTEIN"/>
    <property type="match status" value="1"/>
</dbReference>
<reference evidence="7 8" key="1">
    <citation type="submission" date="2023-07" db="EMBL/GenBank/DDBJ databases">
        <authorList>
            <person name="Girao M."/>
            <person name="Carvalho M.F."/>
        </authorList>
    </citation>
    <scope>NUCLEOTIDE SEQUENCE [LARGE SCALE GENOMIC DNA]</scope>
    <source>
        <strain evidence="7 8">66/93</strain>
    </source>
</reference>
<comment type="caution">
    <text evidence="7">The sequence shown here is derived from an EMBL/GenBank/DDBJ whole genome shotgun (WGS) entry which is preliminary data.</text>
</comment>
<dbReference type="Proteomes" id="UP001348641">
    <property type="component" value="Unassembled WGS sequence"/>
</dbReference>
<dbReference type="RefSeq" id="WP_330161014.1">
    <property type="nucleotide sequence ID" value="NZ_BAAAJA010000021.1"/>
</dbReference>
<comment type="similarity">
    <text evidence="1">Belongs to the thioredoxin family. DsbA subfamily.</text>
</comment>
<evidence type="ECO:0000256" key="3">
    <source>
        <dbReference type="ARBA" id="ARBA00023002"/>
    </source>
</evidence>
<gene>
    <name evidence="7" type="ORF">Q8A49_26955</name>
</gene>
<dbReference type="SUPFAM" id="SSF52833">
    <property type="entry name" value="Thioredoxin-like"/>
    <property type="match status" value="1"/>
</dbReference>
<keyword evidence="3" id="KW-0560">Oxidoreductase</keyword>
<evidence type="ECO:0000256" key="5">
    <source>
        <dbReference type="ARBA" id="ARBA00023284"/>
    </source>
</evidence>
<keyword evidence="4" id="KW-1015">Disulfide bond</keyword>
<evidence type="ECO:0000313" key="7">
    <source>
        <dbReference type="EMBL" id="MEE2054144.1"/>
    </source>
</evidence>
<dbReference type="Pfam" id="PF13462">
    <property type="entry name" value="Thioredoxin_4"/>
    <property type="match status" value="1"/>
</dbReference>
<dbReference type="InterPro" id="IPR036249">
    <property type="entry name" value="Thioredoxin-like_sf"/>
</dbReference>
<organism evidence="7 8">
    <name type="scientific">Nocardiopsis tropica</name>
    <dbReference type="NCBI Taxonomy" id="109330"/>
    <lineage>
        <taxon>Bacteria</taxon>
        <taxon>Bacillati</taxon>
        <taxon>Actinomycetota</taxon>
        <taxon>Actinomycetes</taxon>
        <taxon>Streptosporangiales</taxon>
        <taxon>Nocardiopsidaceae</taxon>
        <taxon>Nocardiopsis</taxon>
    </lineage>
</organism>
<keyword evidence="5" id="KW-0676">Redox-active center</keyword>
<accession>A0ABU7KY01</accession>
<evidence type="ECO:0000259" key="6">
    <source>
        <dbReference type="Pfam" id="PF13462"/>
    </source>
</evidence>
<dbReference type="PANTHER" id="PTHR13887">
    <property type="entry name" value="GLUTATHIONE S-TRANSFERASE KAPPA"/>
    <property type="match status" value="1"/>
</dbReference>
<proteinExistence type="inferred from homology"/>
<evidence type="ECO:0000256" key="1">
    <source>
        <dbReference type="ARBA" id="ARBA00005791"/>
    </source>
</evidence>
<dbReference type="Gene3D" id="3.40.30.10">
    <property type="entry name" value="Glutaredoxin"/>
    <property type="match status" value="1"/>
</dbReference>
<protein>
    <submittedName>
        <fullName evidence="7">Thioredoxin domain-containing protein</fullName>
    </submittedName>
</protein>